<evidence type="ECO:0000313" key="5">
    <source>
        <dbReference type="Proteomes" id="UP001364617"/>
    </source>
</evidence>
<dbReference type="EMBL" id="JAYKXH010000018">
    <property type="protein sequence ID" value="KAK7136699.1"/>
    <property type="molecule type" value="Genomic_DNA"/>
</dbReference>
<feature type="region of interest" description="Disordered" evidence="1">
    <location>
        <begin position="182"/>
        <end position="250"/>
    </location>
</feature>
<dbReference type="Proteomes" id="UP001364617">
    <property type="component" value="Unassembled WGS sequence"/>
</dbReference>
<dbReference type="Gene3D" id="2.60.40.10">
    <property type="entry name" value="Immunoglobulins"/>
    <property type="match status" value="1"/>
</dbReference>
<accession>A0AAN9GZ99</accession>
<feature type="compositionally biased region" description="Basic and acidic residues" evidence="1">
    <location>
        <begin position="220"/>
        <end position="230"/>
    </location>
</feature>
<proteinExistence type="predicted"/>
<evidence type="ECO:0000313" key="4">
    <source>
        <dbReference type="EMBL" id="KAK7136699.1"/>
    </source>
</evidence>
<organism evidence="4 5">
    <name type="scientific">Phoxinus phoxinus</name>
    <name type="common">Eurasian minnow</name>
    <dbReference type="NCBI Taxonomy" id="58324"/>
    <lineage>
        <taxon>Eukaryota</taxon>
        <taxon>Metazoa</taxon>
        <taxon>Chordata</taxon>
        <taxon>Craniata</taxon>
        <taxon>Vertebrata</taxon>
        <taxon>Euteleostomi</taxon>
        <taxon>Actinopterygii</taxon>
        <taxon>Neopterygii</taxon>
        <taxon>Teleostei</taxon>
        <taxon>Ostariophysi</taxon>
        <taxon>Cypriniformes</taxon>
        <taxon>Leuciscidae</taxon>
        <taxon>Phoxininae</taxon>
        <taxon>Phoxinus</taxon>
    </lineage>
</organism>
<feature type="transmembrane region" description="Helical" evidence="2">
    <location>
        <begin position="152"/>
        <end position="173"/>
    </location>
</feature>
<evidence type="ECO:0000259" key="3">
    <source>
        <dbReference type="SMART" id="SM00409"/>
    </source>
</evidence>
<dbReference type="InterPro" id="IPR036179">
    <property type="entry name" value="Ig-like_dom_sf"/>
</dbReference>
<keyword evidence="5" id="KW-1185">Reference proteome</keyword>
<dbReference type="InterPro" id="IPR013783">
    <property type="entry name" value="Ig-like_fold"/>
</dbReference>
<evidence type="ECO:0000256" key="2">
    <source>
        <dbReference type="SAM" id="Phobius"/>
    </source>
</evidence>
<sequence>MNITNTDSGVYELKIIISSSIRGKIFSVTVHGVSAAERDEVKKESVKEGESVTLDPGVIKKTNDVMTWYFKDILIADITGDQSKICTDVQCEERFRDRLTLDHQTGFLTIMNTRNTDSGDYKLQIIISNSRFSITTVKKFNLTVIGSGRSPAAVAGICVVVLLVSAAAAVIYYRHKMCTPVPQNEGDDDNPPADPNAIQEGDDDNPPADTNAIQEDDDDNPPHDPDDIHADPNAIQEDDDDNPPHDHNFDTLKWTLKRIWKWREDQLKL</sequence>
<dbReference type="SUPFAM" id="SSF48726">
    <property type="entry name" value="Immunoglobulin"/>
    <property type="match status" value="1"/>
</dbReference>
<keyword evidence="2" id="KW-0812">Transmembrane</keyword>
<protein>
    <recommendedName>
        <fullName evidence="3">Immunoglobulin domain-containing protein</fullName>
    </recommendedName>
</protein>
<dbReference type="PANTHER" id="PTHR21063">
    <property type="entry name" value="LFA-3"/>
    <property type="match status" value="1"/>
</dbReference>
<dbReference type="PANTHER" id="PTHR21063:SF4">
    <property type="entry name" value="CD48 ANTIGEN-RELATED"/>
    <property type="match status" value="1"/>
</dbReference>
<gene>
    <name evidence="4" type="ORF">R3I93_016904</name>
</gene>
<dbReference type="AlphaFoldDB" id="A0AAN9GZ99"/>
<dbReference type="SMART" id="SM00409">
    <property type="entry name" value="IG"/>
    <property type="match status" value="1"/>
</dbReference>
<name>A0AAN9GZ99_9TELE</name>
<feature type="domain" description="Immunoglobulin" evidence="3">
    <location>
        <begin position="41"/>
        <end position="145"/>
    </location>
</feature>
<evidence type="ECO:0000256" key="1">
    <source>
        <dbReference type="SAM" id="MobiDB-lite"/>
    </source>
</evidence>
<keyword evidence="2" id="KW-0472">Membrane</keyword>
<comment type="caution">
    <text evidence="4">The sequence shown here is derived from an EMBL/GenBank/DDBJ whole genome shotgun (WGS) entry which is preliminary data.</text>
</comment>
<dbReference type="InterPro" id="IPR003599">
    <property type="entry name" value="Ig_sub"/>
</dbReference>
<reference evidence="4 5" key="1">
    <citation type="submission" date="2024-02" db="EMBL/GenBank/DDBJ databases">
        <title>Chromosome-level genome assembly of the Eurasian Minnow (Phoxinus phoxinus).</title>
        <authorList>
            <person name="Oriowo T.O."/>
            <person name="Martin S."/>
            <person name="Stange M."/>
            <person name="Chrysostomakis Y."/>
            <person name="Brown T."/>
            <person name="Winkler S."/>
            <person name="Kukowka S."/>
            <person name="Myers E.W."/>
            <person name="Bohne A."/>
        </authorList>
    </citation>
    <scope>NUCLEOTIDE SEQUENCE [LARGE SCALE GENOMIC DNA]</scope>
    <source>
        <strain evidence="4">ZFMK-TIS-60720</strain>
        <tissue evidence="4">Whole Organism</tissue>
    </source>
</reference>
<keyword evidence="2" id="KW-1133">Transmembrane helix</keyword>